<keyword evidence="1" id="KW-0472">Membrane</keyword>
<dbReference type="AlphaFoldDB" id="A0AB35IR61"/>
<accession>A0AB35IR61</accession>
<evidence type="ECO:0000313" key="3">
    <source>
        <dbReference type="Proteomes" id="UP001212483"/>
    </source>
</evidence>
<keyword evidence="1" id="KW-0812">Transmembrane</keyword>
<sequence length="71" mass="8055">MENKNMDKQKNNLIRSLSIVIVIVWLFIVIINATLSFTEGVAFIDHCLVWSTLSLAFSLFALRVAGKDKEK</sequence>
<dbReference type="RefSeq" id="WP_022496293.1">
    <property type="nucleotide sequence ID" value="NZ_CP145865.1"/>
</dbReference>
<organism evidence="2 3">
    <name type="scientific">Streptococcus salivarius</name>
    <dbReference type="NCBI Taxonomy" id="1304"/>
    <lineage>
        <taxon>Bacteria</taxon>
        <taxon>Bacillati</taxon>
        <taxon>Bacillota</taxon>
        <taxon>Bacilli</taxon>
        <taxon>Lactobacillales</taxon>
        <taxon>Streptococcaceae</taxon>
        <taxon>Streptococcus</taxon>
    </lineage>
</organism>
<keyword evidence="1" id="KW-1133">Transmembrane helix</keyword>
<dbReference type="Proteomes" id="UP001212483">
    <property type="component" value="Unassembled WGS sequence"/>
</dbReference>
<protein>
    <submittedName>
        <fullName evidence="2">Uncharacterized protein</fullName>
    </submittedName>
</protein>
<dbReference type="EMBL" id="JAQMJO010000002">
    <property type="protein sequence ID" value="MDB8605375.1"/>
    <property type="molecule type" value="Genomic_DNA"/>
</dbReference>
<evidence type="ECO:0000256" key="1">
    <source>
        <dbReference type="SAM" id="Phobius"/>
    </source>
</evidence>
<name>A0AB35IR61_STRSL</name>
<proteinExistence type="predicted"/>
<feature type="transmembrane region" description="Helical" evidence="1">
    <location>
        <begin position="41"/>
        <end position="62"/>
    </location>
</feature>
<feature type="transmembrane region" description="Helical" evidence="1">
    <location>
        <begin position="12"/>
        <end position="35"/>
    </location>
</feature>
<gene>
    <name evidence="2" type="ORF">PNU22_02625</name>
</gene>
<reference evidence="2" key="1">
    <citation type="submission" date="2023-01" db="EMBL/GenBank/DDBJ databases">
        <title>Human gut microbiome strain richness.</title>
        <authorList>
            <person name="Chen-Liaw A."/>
        </authorList>
    </citation>
    <scope>NUCLEOTIDE SEQUENCE</scope>
    <source>
        <strain evidence="2">1001283st1_B9_1001283B150217_161031</strain>
    </source>
</reference>
<evidence type="ECO:0000313" key="2">
    <source>
        <dbReference type="EMBL" id="MDB8605375.1"/>
    </source>
</evidence>
<comment type="caution">
    <text evidence="2">The sequence shown here is derived from an EMBL/GenBank/DDBJ whole genome shotgun (WGS) entry which is preliminary data.</text>
</comment>